<accession>A0ACC2WFC2</accession>
<organism evidence="1 2">
    <name type="scientific">Naganishia cerealis</name>
    <dbReference type="NCBI Taxonomy" id="610337"/>
    <lineage>
        <taxon>Eukaryota</taxon>
        <taxon>Fungi</taxon>
        <taxon>Dikarya</taxon>
        <taxon>Basidiomycota</taxon>
        <taxon>Agaricomycotina</taxon>
        <taxon>Tremellomycetes</taxon>
        <taxon>Filobasidiales</taxon>
        <taxon>Filobasidiaceae</taxon>
        <taxon>Naganishia</taxon>
    </lineage>
</organism>
<comment type="caution">
    <text evidence="1">The sequence shown here is derived from an EMBL/GenBank/DDBJ whole genome shotgun (WGS) entry which is preliminary data.</text>
</comment>
<evidence type="ECO:0000313" key="2">
    <source>
        <dbReference type="Proteomes" id="UP001241377"/>
    </source>
</evidence>
<gene>
    <name evidence="1" type="ORF">QFC19_001869</name>
</gene>
<dbReference type="EMBL" id="JASBWR010000015">
    <property type="protein sequence ID" value="KAJ9109889.1"/>
    <property type="molecule type" value="Genomic_DNA"/>
</dbReference>
<keyword evidence="2" id="KW-1185">Reference proteome</keyword>
<protein>
    <submittedName>
        <fullName evidence="1">Uncharacterized protein</fullName>
    </submittedName>
</protein>
<sequence>MPTKSVSYGTLATSNSSSIRVNADFNGGMIASSSSSTQRNRTDDATLVPSRQSYSSSADDHEPGHEQTLVHDTNAVSYDGDHDDREPWQILKRRQGKASVTSGVSNLANTIIGSGALAFPSAFASMGLIPGIFSCAFSGMTSAFGLYLLSRCARQVGRPMHYKCITVEGRASPGKDLEESESIPSTARVVEVIQNPGHESYLNEQEASFNSVALLTFGQGWATRCFDAAIAIKCFGVSISYLIIVKVCFYVLDSVKLAHLSANLDRP</sequence>
<proteinExistence type="predicted"/>
<evidence type="ECO:0000313" key="1">
    <source>
        <dbReference type="EMBL" id="KAJ9109889.1"/>
    </source>
</evidence>
<name>A0ACC2WFC2_9TREE</name>
<reference evidence="1" key="1">
    <citation type="submission" date="2023-04" db="EMBL/GenBank/DDBJ databases">
        <title>Draft Genome sequencing of Naganishia species isolated from polar environments using Oxford Nanopore Technology.</title>
        <authorList>
            <person name="Leo P."/>
            <person name="Venkateswaran K."/>
        </authorList>
    </citation>
    <scope>NUCLEOTIDE SEQUENCE</scope>
    <source>
        <strain evidence="1">MNA-CCFEE 5261</strain>
    </source>
</reference>
<dbReference type="Proteomes" id="UP001241377">
    <property type="component" value="Unassembled WGS sequence"/>
</dbReference>